<gene>
    <name evidence="1" type="ORF">MVLG_03721</name>
</gene>
<dbReference type="STRING" id="683840.U5H926"/>
<reference evidence="1" key="2">
    <citation type="submission" date="2010-11" db="EMBL/GenBank/DDBJ databases">
        <authorList>
            <consortium name="The Broad Institute Genome Sequencing Platform"/>
            <person name="Earl A."/>
            <person name="Ward D."/>
            <person name="Feldgarden M."/>
            <person name="Gevers D."/>
            <person name="Butler R."/>
            <person name="Young S.K."/>
            <person name="Zeng Q."/>
            <person name="Gargeya S."/>
            <person name="Fitzgerald M."/>
            <person name="Haas B."/>
            <person name="Abouelleil A."/>
            <person name="Alvarado L."/>
            <person name="Arachchi H.M."/>
            <person name="Berlin A."/>
            <person name="Brown A."/>
            <person name="Chapman S.B."/>
            <person name="Chen Z."/>
            <person name="Dunbar C."/>
            <person name="Freedman E."/>
            <person name="Gearin G."/>
            <person name="Gellesch M."/>
            <person name="Goldberg J."/>
            <person name="Griggs A."/>
            <person name="Gujja S."/>
            <person name="Heilman E."/>
            <person name="Heiman D."/>
            <person name="Howarth C."/>
            <person name="Larson L."/>
            <person name="Lui A."/>
            <person name="MacDonald P.J.P."/>
            <person name="Mehta T."/>
            <person name="Montmayeur A."/>
            <person name="Murphy C."/>
            <person name="Neiman D."/>
            <person name="Pearson M."/>
            <person name="Priest M."/>
            <person name="Roberts A."/>
            <person name="Saif S."/>
            <person name="Shea T."/>
            <person name="Shenoy N."/>
            <person name="Sisk P."/>
            <person name="Stolte C."/>
            <person name="Sykes S."/>
            <person name="White J."/>
            <person name="Yandava C."/>
            <person name="Wortman J."/>
            <person name="Nusbaum C."/>
            <person name="Birren B."/>
        </authorList>
    </citation>
    <scope>NUCLEOTIDE SEQUENCE</scope>
    <source>
        <strain evidence="1">P1A1 Lamole</strain>
    </source>
</reference>
<accession>U5H926</accession>
<evidence type="ECO:0000313" key="3">
    <source>
        <dbReference type="Proteomes" id="UP000017200"/>
    </source>
</evidence>
<keyword evidence="3" id="KW-1185">Reference proteome</keyword>
<sequence length="167" mass="18771">MPCEVSKCRKVAHAVSWCTTSGDCDYTCNIGYQKKNAECQRIASICDPKQCLTVTHASSIGTSSKCDFTCNTGNNKQRGCRVVTRTSLIADEIDGRRLTGRKLRALQHAHTKMFQLSTIAQRFHTLVHAFARPLPSPDDLDLFAKEWNAATRLKSSDRNIQNRRRLV</sequence>
<evidence type="ECO:0000313" key="2">
    <source>
        <dbReference type="EnsemblFungi" id="MVLG_03721T0"/>
    </source>
</evidence>
<reference evidence="2" key="4">
    <citation type="submission" date="2015-06" db="UniProtKB">
        <authorList>
            <consortium name="EnsemblFungi"/>
        </authorList>
    </citation>
    <scope>IDENTIFICATION</scope>
</reference>
<reference evidence="3" key="1">
    <citation type="submission" date="2010-11" db="EMBL/GenBank/DDBJ databases">
        <title>The genome sequence of Microbotryum violaceum strain p1A1 Lamole.</title>
        <authorList>
            <person name="Cuomo C."/>
            <person name="Perlin M."/>
            <person name="Young S.K."/>
            <person name="Zeng Q."/>
            <person name="Gargeya S."/>
            <person name="Alvarado L."/>
            <person name="Berlin A."/>
            <person name="Chapman S.B."/>
            <person name="Chen Z."/>
            <person name="Freedman E."/>
            <person name="Gellesch M."/>
            <person name="Goldberg J."/>
            <person name="Griggs A."/>
            <person name="Gujja S."/>
            <person name="Heilman E."/>
            <person name="Heiman D."/>
            <person name="Howarth C."/>
            <person name="Mehta T."/>
            <person name="Neiman D."/>
            <person name="Pearson M."/>
            <person name="Roberts A."/>
            <person name="Saif S."/>
            <person name="Shea T."/>
            <person name="Shenoy N."/>
            <person name="Sisk P."/>
            <person name="Stolte C."/>
            <person name="Sykes S."/>
            <person name="White J."/>
            <person name="Yandava C."/>
            <person name="Haas B."/>
            <person name="Nusbaum C."/>
            <person name="Birren B."/>
        </authorList>
    </citation>
    <scope>NUCLEOTIDE SEQUENCE [LARGE SCALE GENOMIC DNA]</scope>
    <source>
        <strain evidence="3">p1A1 Lamole</strain>
    </source>
</reference>
<dbReference type="EMBL" id="GL541679">
    <property type="protein sequence ID" value="KDE05908.1"/>
    <property type="molecule type" value="Genomic_DNA"/>
</dbReference>
<dbReference type="Proteomes" id="UP000017200">
    <property type="component" value="Unassembled WGS sequence"/>
</dbReference>
<dbReference type="AlphaFoldDB" id="U5H926"/>
<evidence type="ECO:0000313" key="1">
    <source>
        <dbReference type="EMBL" id="KDE05908.1"/>
    </source>
</evidence>
<dbReference type="HOGENOM" id="CLU_1595794_0_0_1"/>
<proteinExistence type="predicted"/>
<organism evidence="1">
    <name type="scientific">Microbotryum lychnidis-dioicae (strain p1A1 Lamole / MvSl-1064)</name>
    <name type="common">Anther smut fungus</name>
    <dbReference type="NCBI Taxonomy" id="683840"/>
    <lineage>
        <taxon>Eukaryota</taxon>
        <taxon>Fungi</taxon>
        <taxon>Dikarya</taxon>
        <taxon>Basidiomycota</taxon>
        <taxon>Pucciniomycotina</taxon>
        <taxon>Microbotryomycetes</taxon>
        <taxon>Microbotryales</taxon>
        <taxon>Microbotryaceae</taxon>
        <taxon>Microbotryum</taxon>
    </lineage>
</organism>
<dbReference type="EMBL" id="AEIJ01000364">
    <property type="status" value="NOT_ANNOTATED_CDS"/>
    <property type="molecule type" value="Genomic_DNA"/>
</dbReference>
<dbReference type="OrthoDB" id="6149761at2759"/>
<dbReference type="InParanoid" id="U5H926"/>
<protein>
    <submittedName>
        <fullName evidence="1 2">Uncharacterized protein</fullName>
    </submittedName>
</protein>
<dbReference type="EnsemblFungi" id="MVLG_03721T0">
    <property type="protein sequence ID" value="MVLG_03721T0"/>
    <property type="gene ID" value="MVLG_03721"/>
</dbReference>
<reference evidence="1 3" key="3">
    <citation type="journal article" date="2015" name="BMC Genomics">
        <title>Sex and parasites: genomic and transcriptomic analysis of Microbotryum lychnidis-dioicae, the biotrophic and plant-castrating anther smut fungus.</title>
        <authorList>
            <person name="Perlin M.H."/>
            <person name="Amselem J."/>
            <person name="Fontanillas E."/>
            <person name="Toh S.S."/>
            <person name="Chen Z."/>
            <person name="Goldberg J."/>
            <person name="Duplessis S."/>
            <person name="Henrissat B."/>
            <person name="Young S."/>
            <person name="Zeng Q."/>
            <person name="Aguileta G."/>
            <person name="Petit E."/>
            <person name="Badouin H."/>
            <person name="Andrews J."/>
            <person name="Razeeq D."/>
            <person name="Gabaldon T."/>
            <person name="Quesneville H."/>
            <person name="Giraud T."/>
            <person name="Hood M.E."/>
            <person name="Schultz D.J."/>
            <person name="Cuomo C.A."/>
        </authorList>
    </citation>
    <scope>NUCLEOTIDE SEQUENCE [LARGE SCALE GENOMIC DNA]</scope>
    <source>
        <strain evidence="1">P1A1 Lamole</strain>
        <strain evidence="3">p1A1 Lamole</strain>
    </source>
</reference>
<name>U5H926_USTV1</name>